<dbReference type="InterPro" id="IPR017946">
    <property type="entry name" value="PLC-like_Pdiesterase_TIM-brl"/>
</dbReference>
<gene>
    <name evidence="2" type="ORF">HMPREF9708_00643</name>
</gene>
<evidence type="ECO:0000313" key="2">
    <source>
        <dbReference type="EMBL" id="EHR37464.1"/>
    </source>
</evidence>
<dbReference type="EMBL" id="AGEG01000006">
    <property type="protein sequence ID" value="EHR37464.1"/>
    <property type="molecule type" value="Genomic_DNA"/>
</dbReference>
<dbReference type="Proteomes" id="UP000006190">
    <property type="component" value="Unassembled WGS sequence"/>
</dbReference>
<protein>
    <recommendedName>
        <fullName evidence="1">GP-PDE domain-containing protein</fullName>
    </recommendedName>
</protein>
<dbReference type="InterPro" id="IPR030395">
    <property type="entry name" value="GP_PDE_dom"/>
</dbReference>
<evidence type="ECO:0000313" key="3">
    <source>
        <dbReference type="Proteomes" id="UP000006190"/>
    </source>
</evidence>
<dbReference type="Gene3D" id="3.20.20.190">
    <property type="entry name" value="Phosphatidylinositol (PI) phosphodiesterase"/>
    <property type="match status" value="1"/>
</dbReference>
<dbReference type="AlphaFoldDB" id="H3NIF4"/>
<proteinExistence type="predicted"/>
<dbReference type="OrthoDB" id="384721at2"/>
<accession>H3NIF4</accession>
<sequence length="252" mass="28965">MMLKEKLISQDFIVAAHRGYRSEFPENSLLAFEKAIIHGVDMIEVDLRYSKDRQIVIIHDDTVNRVTNSEGCVSDLTLSDLKSLNLNDPAGAPSNEVIPTLEEFIEFVSEYPDLFLNIEIKPQERGLELAKELLKILEPTNLLERSVITSFDFEIIHFLYSQGIFTQGFMYNHLKNVGDYENVYESMDAICIFESELDRKIVQKFENENLFVWTCCPNSKDSVKYAYDCGIRLVTVDDIIPALEFKQSLANE</sequence>
<dbReference type="STRING" id="883113.HMPREF9708_00643"/>
<reference evidence="2 3" key="1">
    <citation type="submission" date="2012-01" db="EMBL/GenBank/DDBJ databases">
        <title>The Genome Sequence of Facklamia languida CCUG 37842.</title>
        <authorList>
            <consortium name="The Broad Institute Genome Sequencing Platform"/>
            <person name="Earl A."/>
            <person name="Ward D."/>
            <person name="Feldgarden M."/>
            <person name="Gevers D."/>
            <person name="Huys G."/>
            <person name="Young S.K."/>
            <person name="Zeng Q."/>
            <person name="Gargeya S."/>
            <person name="Fitzgerald M."/>
            <person name="Haas B."/>
            <person name="Abouelleil A."/>
            <person name="Alvarado L."/>
            <person name="Arachchi H.M."/>
            <person name="Berlin A."/>
            <person name="Chapman S.B."/>
            <person name="Gearin G."/>
            <person name="Goldberg J."/>
            <person name="Griggs A."/>
            <person name="Gujja S."/>
            <person name="Hansen M."/>
            <person name="Heiman D."/>
            <person name="Howarth C."/>
            <person name="Larimer J."/>
            <person name="Lui A."/>
            <person name="MacDonald P.J.P."/>
            <person name="McCowen C."/>
            <person name="Montmayeur A."/>
            <person name="Murphy C."/>
            <person name="Neiman D."/>
            <person name="Pearson M."/>
            <person name="Priest M."/>
            <person name="Roberts A."/>
            <person name="Saif S."/>
            <person name="Shea T."/>
            <person name="Sisk P."/>
            <person name="Stolte C."/>
            <person name="Sykes S."/>
            <person name="Wortman J."/>
            <person name="Nusbaum C."/>
            <person name="Birren B."/>
        </authorList>
    </citation>
    <scope>NUCLEOTIDE SEQUENCE [LARGE SCALE GENOMIC DNA]</scope>
    <source>
        <strain evidence="2 3">CCUG 37842</strain>
    </source>
</reference>
<dbReference type="PATRIC" id="fig|883113.3.peg.644"/>
<dbReference type="GO" id="GO:0008081">
    <property type="term" value="F:phosphoric diester hydrolase activity"/>
    <property type="evidence" value="ECO:0007669"/>
    <property type="project" value="InterPro"/>
</dbReference>
<dbReference type="PANTHER" id="PTHR46211">
    <property type="entry name" value="GLYCEROPHOSPHORYL DIESTER PHOSPHODIESTERASE"/>
    <property type="match status" value="1"/>
</dbReference>
<dbReference type="Pfam" id="PF03009">
    <property type="entry name" value="GDPD"/>
    <property type="match status" value="1"/>
</dbReference>
<dbReference type="RefSeq" id="WP_006308670.1">
    <property type="nucleotide sequence ID" value="NZ_JH601133.1"/>
</dbReference>
<dbReference type="HOGENOM" id="CLU_030006_3_4_9"/>
<dbReference type="SUPFAM" id="SSF51695">
    <property type="entry name" value="PLC-like phosphodiesterases"/>
    <property type="match status" value="1"/>
</dbReference>
<name>H3NIF4_9LACT</name>
<dbReference type="GO" id="GO:0006629">
    <property type="term" value="P:lipid metabolic process"/>
    <property type="evidence" value="ECO:0007669"/>
    <property type="project" value="InterPro"/>
</dbReference>
<feature type="domain" description="GP-PDE" evidence="1">
    <location>
        <begin position="12"/>
        <end position="246"/>
    </location>
</feature>
<evidence type="ECO:0000259" key="1">
    <source>
        <dbReference type="PROSITE" id="PS51704"/>
    </source>
</evidence>
<keyword evidence="3" id="KW-1185">Reference proteome</keyword>
<dbReference type="PROSITE" id="PS51704">
    <property type="entry name" value="GP_PDE"/>
    <property type="match status" value="1"/>
</dbReference>
<comment type="caution">
    <text evidence="2">The sequence shown here is derived from an EMBL/GenBank/DDBJ whole genome shotgun (WGS) entry which is preliminary data.</text>
</comment>
<dbReference type="PANTHER" id="PTHR46211:SF1">
    <property type="entry name" value="GLYCEROPHOSPHODIESTER PHOSPHODIESTERASE, CYTOPLASMIC"/>
    <property type="match status" value="1"/>
</dbReference>
<organism evidence="2 3">
    <name type="scientific">Facklamia languida CCUG 37842</name>
    <dbReference type="NCBI Taxonomy" id="883113"/>
    <lineage>
        <taxon>Bacteria</taxon>
        <taxon>Bacillati</taxon>
        <taxon>Bacillota</taxon>
        <taxon>Bacilli</taxon>
        <taxon>Lactobacillales</taxon>
        <taxon>Aerococcaceae</taxon>
        <taxon>Facklamia</taxon>
    </lineage>
</organism>
<dbReference type="eggNOG" id="COG0584">
    <property type="taxonomic scope" value="Bacteria"/>
</dbReference>